<organism evidence="5 6">
    <name type="scientific">Limnofasciculus baicalensis BBK-W-15</name>
    <dbReference type="NCBI Taxonomy" id="2699891"/>
    <lineage>
        <taxon>Bacteria</taxon>
        <taxon>Bacillati</taxon>
        <taxon>Cyanobacteriota</taxon>
        <taxon>Cyanophyceae</taxon>
        <taxon>Coleofasciculales</taxon>
        <taxon>Coleofasciculaceae</taxon>
        <taxon>Limnofasciculus</taxon>
        <taxon>Limnofasciculus baicalensis</taxon>
    </lineage>
</organism>
<name>A0AAE3GWA7_9CYAN</name>
<dbReference type="Proteomes" id="UP001204953">
    <property type="component" value="Unassembled WGS sequence"/>
</dbReference>
<dbReference type="Pfam" id="PF13181">
    <property type="entry name" value="TPR_8"/>
    <property type="match status" value="1"/>
</dbReference>
<dbReference type="PROSITE" id="PS50005">
    <property type="entry name" value="TPR"/>
    <property type="match status" value="5"/>
</dbReference>
<feature type="repeat" description="TPR" evidence="3">
    <location>
        <begin position="338"/>
        <end position="371"/>
    </location>
</feature>
<evidence type="ECO:0000256" key="4">
    <source>
        <dbReference type="SAM" id="Phobius"/>
    </source>
</evidence>
<dbReference type="EMBL" id="JAMZMM010000375">
    <property type="protein sequence ID" value="MCP2731674.1"/>
    <property type="molecule type" value="Genomic_DNA"/>
</dbReference>
<keyword evidence="2 3" id="KW-0802">TPR repeat</keyword>
<dbReference type="Pfam" id="PF13432">
    <property type="entry name" value="TPR_16"/>
    <property type="match status" value="1"/>
</dbReference>
<dbReference type="InterPro" id="IPR050498">
    <property type="entry name" value="Ycf3"/>
</dbReference>
<keyword evidence="1" id="KW-0677">Repeat</keyword>
<dbReference type="SUPFAM" id="SSF56112">
    <property type="entry name" value="Protein kinase-like (PK-like)"/>
    <property type="match status" value="1"/>
</dbReference>
<dbReference type="Gene3D" id="3.30.200.20">
    <property type="entry name" value="Phosphorylase Kinase, domain 1"/>
    <property type="match status" value="1"/>
</dbReference>
<evidence type="ECO:0000313" key="5">
    <source>
        <dbReference type="EMBL" id="MCP2731674.1"/>
    </source>
</evidence>
<dbReference type="PANTHER" id="PTHR44858:SF1">
    <property type="entry name" value="UDP-N-ACETYLGLUCOSAMINE--PEPTIDE N-ACETYLGLUCOSAMINYLTRANSFERASE SPINDLY-RELATED"/>
    <property type="match status" value="1"/>
</dbReference>
<feature type="repeat" description="TPR" evidence="3">
    <location>
        <begin position="270"/>
        <end position="303"/>
    </location>
</feature>
<dbReference type="PANTHER" id="PTHR44858">
    <property type="entry name" value="TETRATRICOPEPTIDE REPEAT PROTEIN 6"/>
    <property type="match status" value="1"/>
</dbReference>
<accession>A0AAE3GWA7</accession>
<feature type="repeat" description="TPR" evidence="3">
    <location>
        <begin position="236"/>
        <end position="269"/>
    </location>
</feature>
<sequence>MIERILNNRYRVIRILGAGNSGLIYLAADTKDPHFPVCAIRELKITHQNYDVVTRLEFLLAHKPETLLRLTKTDSDPQVLNFFVEERKFYLVEDYSTTVHSSPCKKFGQVSVADPGMLRFQEMLALLGSTGEGDREVSSPEAIVPSSVKNTEKFTNSVEIISKPSQKPGARRILGLILAGGVALIAIAIPILITQSRYQQEAQAFYNRGIAKLKSQDLPGAIGEFNQSIRLNPRNTLALGNRGNAHFDLGEYKIAIEDYSKMIEMEPNNIGAYYNRGLARYELGDWQGTVEDLNQLLRLQPEDRDAYYKRGIAYYQLGNYKLAIADLDRVIKLDPNYSKAYASRGLARSAAGDFQGGMADYTKAIELDPEDGQDYYRRGRGRFSLGDYSGSVEDYDRA</sequence>
<protein>
    <submittedName>
        <fullName evidence="5">Tetratricopeptide repeat protein</fullName>
    </submittedName>
</protein>
<keyword evidence="6" id="KW-1185">Reference proteome</keyword>
<gene>
    <name evidence="5" type="ORF">NJ959_24910</name>
</gene>
<reference evidence="5" key="1">
    <citation type="submission" date="2022-06" db="EMBL/GenBank/DDBJ databases">
        <title>New cyanobacteria of genus Symplocastrum in benthos of Lake Baikal.</title>
        <authorList>
            <person name="Sorokovikova E."/>
            <person name="Tikhonova I."/>
            <person name="Krasnopeev A."/>
            <person name="Evseev P."/>
            <person name="Gladkikh A."/>
            <person name="Belykh O."/>
        </authorList>
    </citation>
    <scope>NUCLEOTIDE SEQUENCE</scope>
    <source>
        <strain evidence="5">BBK-W-15</strain>
    </source>
</reference>
<keyword evidence="4" id="KW-1133">Transmembrane helix</keyword>
<dbReference type="GO" id="GO:0009279">
    <property type="term" value="C:cell outer membrane"/>
    <property type="evidence" value="ECO:0007669"/>
    <property type="project" value="TreeGrafter"/>
</dbReference>
<keyword evidence="4" id="KW-0472">Membrane</keyword>
<keyword evidence="4" id="KW-0812">Transmembrane</keyword>
<comment type="caution">
    <text evidence="5">The sequence shown here is derived from an EMBL/GenBank/DDBJ whole genome shotgun (WGS) entry which is preliminary data.</text>
</comment>
<dbReference type="InterPro" id="IPR011990">
    <property type="entry name" value="TPR-like_helical_dom_sf"/>
</dbReference>
<feature type="repeat" description="TPR" evidence="3">
    <location>
        <begin position="202"/>
        <end position="235"/>
    </location>
</feature>
<evidence type="ECO:0000313" key="6">
    <source>
        <dbReference type="Proteomes" id="UP001204953"/>
    </source>
</evidence>
<dbReference type="GO" id="GO:0046813">
    <property type="term" value="P:receptor-mediated virion attachment to host cell"/>
    <property type="evidence" value="ECO:0007669"/>
    <property type="project" value="TreeGrafter"/>
</dbReference>
<dbReference type="InterPro" id="IPR019734">
    <property type="entry name" value="TPR_rpt"/>
</dbReference>
<dbReference type="Gene3D" id="1.25.40.10">
    <property type="entry name" value="Tetratricopeptide repeat domain"/>
    <property type="match status" value="2"/>
</dbReference>
<dbReference type="Pfam" id="PF00515">
    <property type="entry name" value="TPR_1"/>
    <property type="match status" value="1"/>
</dbReference>
<proteinExistence type="predicted"/>
<evidence type="ECO:0000256" key="3">
    <source>
        <dbReference type="PROSITE-ProRule" id="PRU00339"/>
    </source>
</evidence>
<dbReference type="PROSITE" id="PS50293">
    <property type="entry name" value="TPR_REGION"/>
    <property type="match status" value="2"/>
</dbReference>
<feature type="non-terminal residue" evidence="5">
    <location>
        <position position="398"/>
    </location>
</feature>
<feature type="transmembrane region" description="Helical" evidence="4">
    <location>
        <begin position="173"/>
        <end position="193"/>
    </location>
</feature>
<dbReference type="InterPro" id="IPR011009">
    <property type="entry name" value="Kinase-like_dom_sf"/>
</dbReference>
<feature type="repeat" description="TPR" evidence="3">
    <location>
        <begin position="304"/>
        <end position="337"/>
    </location>
</feature>
<evidence type="ECO:0000256" key="2">
    <source>
        <dbReference type="ARBA" id="ARBA00022803"/>
    </source>
</evidence>
<dbReference type="SUPFAM" id="SSF48452">
    <property type="entry name" value="TPR-like"/>
    <property type="match status" value="1"/>
</dbReference>
<dbReference type="AlphaFoldDB" id="A0AAE3GWA7"/>
<dbReference type="SMART" id="SM00028">
    <property type="entry name" value="TPR"/>
    <property type="match status" value="5"/>
</dbReference>
<dbReference type="RefSeq" id="WP_254014407.1">
    <property type="nucleotide sequence ID" value="NZ_JAMZMM010000375.1"/>
</dbReference>
<evidence type="ECO:0000256" key="1">
    <source>
        <dbReference type="ARBA" id="ARBA00022737"/>
    </source>
</evidence>